<reference evidence="1" key="2">
    <citation type="submission" date="2025-09" db="UniProtKB">
        <authorList>
            <consortium name="Ensembl"/>
        </authorList>
    </citation>
    <scope>IDENTIFICATION</scope>
</reference>
<proteinExistence type="predicted"/>
<dbReference type="Ensembl" id="ENSCPBT00000045221.1">
    <property type="protein sequence ID" value="ENSCPBP00000038574.1"/>
    <property type="gene ID" value="ENSCPBG00000026660.1"/>
</dbReference>
<keyword evidence="2" id="KW-1185">Reference proteome</keyword>
<sequence>MGISAVHVSLLPGSMTQWRESAGLMEGESRPFLFYQVPTHSPVNGRLGCGLGVDTIKTLFTFTSIPAQSDLNNWLLK</sequence>
<dbReference type="AlphaFoldDB" id="A0A8C3ITI6"/>
<evidence type="ECO:0000313" key="1">
    <source>
        <dbReference type="Ensembl" id="ENSCPBP00000038574.1"/>
    </source>
</evidence>
<organism evidence="1 2">
    <name type="scientific">Chrysemys picta bellii</name>
    <name type="common">Western painted turtle</name>
    <name type="synonym">Emys bellii</name>
    <dbReference type="NCBI Taxonomy" id="8478"/>
    <lineage>
        <taxon>Eukaryota</taxon>
        <taxon>Metazoa</taxon>
        <taxon>Chordata</taxon>
        <taxon>Craniata</taxon>
        <taxon>Vertebrata</taxon>
        <taxon>Euteleostomi</taxon>
        <taxon>Archelosauria</taxon>
        <taxon>Testudinata</taxon>
        <taxon>Testudines</taxon>
        <taxon>Cryptodira</taxon>
        <taxon>Durocryptodira</taxon>
        <taxon>Testudinoidea</taxon>
        <taxon>Emydidae</taxon>
        <taxon>Chrysemys</taxon>
    </lineage>
</organism>
<dbReference type="Proteomes" id="UP000694380">
    <property type="component" value="Unplaced"/>
</dbReference>
<protein>
    <submittedName>
        <fullName evidence="1">Uncharacterized protein</fullName>
    </submittedName>
</protein>
<reference evidence="1" key="1">
    <citation type="submission" date="2025-08" db="UniProtKB">
        <authorList>
            <consortium name="Ensembl"/>
        </authorList>
    </citation>
    <scope>IDENTIFICATION</scope>
</reference>
<evidence type="ECO:0000313" key="2">
    <source>
        <dbReference type="Proteomes" id="UP000694380"/>
    </source>
</evidence>
<name>A0A8C3ITI6_CHRPI</name>
<accession>A0A8C3ITI6</accession>